<dbReference type="InterPro" id="IPR015590">
    <property type="entry name" value="Aldehyde_DH_dom"/>
</dbReference>
<dbReference type="Gene3D" id="3.40.605.10">
    <property type="entry name" value="Aldehyde Dehydrogenase, Chain A, domain 1"/>
    <property type="match status" value="1"/>
</dbReference>
<dbReference type="SUPFAM" id="SSF53720">
    <property type="entry name" value="ALDH-like"/>
    <property type="match status" value="1"/>
</dbReference>
<protein>
    <recommendedName>
        <fullName evidence="4">Aldehyde dehydrogenase domain-containing protein</fullName>
    </recommendedName>
</protein>
<evidence type="ECO:0000313" key="6">
    <source>
        <dbReference type="Proteomes" id="UP000001996"/>
    </source>
</evidence>
<dbReference type="InterPro" id="IPR016162">
    <property type="entry name" value="Ald_DH_N"/>
</dbReference>
<dbReference type="EMBL" id="CH981525">
    <property type="protein sequence ID" value="EDK43381.1"/>
    <property type="molecule type" value="Genomic_DNA"/>
</dbReference>
<dbReference type="PANTHER" id="PTHR43353">
    <property type="entry name" value="SUCCINATE-SEMIALDEHYDE DEHYDROGENASE, MITOCHONDRIAL"/>
    <property type="match status" value="1"/>
</dbReference>
<dbReference type="eggNOG" id="KOG2451">
    <property type="taxonomic scope" value="Eukaryota"/>
</dbReference>
<dbReference type="VEuPathDB" id="FungiDB:LELG_01559"/>
<evidence type="ECO:0000259" key="4">
    <source>
        <dbReference type="Pfam" id="PF00171"/>
    </source>
</evidence>
<accession>A5DW23</accession>
<keyword evidence="6" id="KW-1185">Reference proteome</keyword>
<proteinExistence type="inferred from homology"/>
<sequence>MTTTSTDNVLPSIINGVDTFHPEDKKYAVKHHTNPDDILHHFSQFSITDTNISSLAENAKEGFHQWTDLSTSERASIFRKTIELMRAQKDEFINSHLEIGGPGWFAGFNVEGSIAQIDEYASQLSRPEGQIVQSGHNDLAMTIKTAIGPVLSISPWNAPIILGTRSICAPLAAGCSVIVKSSEKSPKASDLLVRCFLKAGVPPKALQLVHVAPLDNPKFLELILASGAIRKVNFTGSTAVGTIVAQQCAKHLIPYILELGGKNVSIVLKDADLQSAAGKILFSAWAHKGQICMSTDKVFVDDSVYDEFKNVLKDVASHMVEDKDHKISQRDSLGRDKVLELVDDAIAKGAKLVFGDYSRDVILKSNIIPPLILENVTAEMKINSTESFGPVFTLHTFANIYDVVKEVNEHEFGLKASIWSKNTIGALKLAKKLEIGGVHINSPTIHDEPTVPHGGVKSSGSGRFNSQWGMDEFMFVKTITIDE</sequence>
<dbReference type="OMA" id="NWYGFNV"/>
<evidence type="ECO:0000256" key="1">
    <source>
        <dbReference type="ARBA" id="ARBA00023002"/>
    </source>
</evidence>
<dbReference type="GO" id="GO:0004777">
    <property type="term" value="F:succinate-semialdehyde dehydrogenase (NAD+) activity"/>
    <property type="evidence" value="ECO:0007669"/>
    <property type="project" value="TreeGrafter"/>
</dbReference>
<dbReference type="InterPro" id="IPR050740">
    <property type="entry name" value="Aldehyde_DH_Superfamily"/>
</dbReference>
<dbReference type="STRING" id="379508.A5DW23"/>
<dbReference type="Proteomes" id="UP000001996">
    <property type="component" value="Unassembled WGS sequence"/>
</dbReference>
<dbReference type="InterPro" id="IPR029510">
    <property type="entry name" value="Ald_DH_CS_GLU"/>
</dbReference>
<dbReference type="Gene3D" id="3.40.309.10">
    <property type="entry name" value="Aldehyde Dehydrogenase, Chain A, domain 2"/>
    <property type="match status" value="1"/>
</dbReference>
<gene>
    <name evidence="5" type="ORF">LELG_01559</name>
</gene>
<dbReference type="Pfam" id="PF00171">
    <property type="entry name" value="Aldedh"/>
    <property type="match status" value="1"/>
</dbReference>
<comment type="similarity">
    <text evidence="3">Belongs to the aldehyde dehydrogenase family.</text>
</comment>
<evidence type="ECO:0000256" key="3">
    <source>
        <dbReference type="RuleBase" id="RU003345"/>
    </source>
</evidence>
<evidence type="ECO:0000256" key="2">
    <source>
        <dbReference type="PROSITE-ProRule" id="PRU10007"/>
    </source>
</evidence>
<evidence type="ECO:0000313" key="5">
    <source>
        <dbReference type="EMBL" id="EDK43381.1"/>
    </source>
</evidence>
<dbReference type="PANTHER" id="PTHR43353:SF6">
    <property type="entry name" value="CYTOPLASMIC ALDEHYDE DEHYDROGENASE (EUROFUNG)"/>
    <property type="match status" value="1"/>
</dbReference>
<dbReference type="GeneID" id="5234337"/>
<feature type="active site" evidence="2">
    <location>
        <position position="258"/>
    </location>
</feature>
<dbReference type="PROSITE" id="PS00687">
    <property type="entry name" value="ALDEHYDE_DEHYDR_GLU"/>
    <property type="match status" value="1"/>
</dbReference>
<dbReference type="AlphaFoldDB" id="A5DW23"/>
<dbReference type="CDD" id="cd07105">
    <property type="entry name" value="ALDH_SaliADH"/>
    <property type="match status" value="1"/>
</dbReference>
<dbReference type="HOGENOM" id="CLU_005391_1_0_1"/>
<dbReference type="OrthoDB" id="310895at2759"/>
<dbReference type="InParanoid" id="A5DW23"/>
<dbReference type="InterPro" id="IPR016161">
    <property type="entry name" value="Ald_DH/histidinol_DH"/>
</dbReference>
<keyword evidence="1 3" id="KW-0560">Oxidoreductase</keyword>
<name>A5DW23_LODEL</name>
<dbReference type="InterPro" id="IPR016163">
    <property type="entry name" value="Ald_DH_C"/>
</dbReference>
<dbReference type="GO" id="GO:0009450">
    <property type="term" value="P:gamma-aminobutyric acid catabolic process"/>
    <property type="evidence" value="ECO:0007669"/>
    <property type="project" value="TreeGrafter"/>
</dbReference>
<reference evidence="5 6" key="1">
    <citation type="journal article" date="2009" name="Nature">
        <title>Evolution of pathogenicity and sexual reproduction in eight Candida genomes.</title>
        <authorList>
            <person name="Butler G."/>
            <person name="Rasmussen M.D."/>
            <person name="Lin M.F."/>
            <person name="Santos M.A."/>
            <person name="Sakthikumar S."/>
            <person name="Munro C.A."/>
            <person name="Rheinbay E."/>
            <person name="Grabherr M."/>
            <person name="Forche A."/>
            <person name="Reedy J.L."/>
            <person name="Agrafioti I."/>
            <person name="Arnaud M.B."/>
            <person name="Bates S."/>
            <person name="Brown A.J."/>
            <person name="Brunke S."/>
            <person name="Costanzo M.C."/>
            <person name="Fitzpatrick D.A."/>
            <person name="de Groot P.W."/>
            <person name="Harris D."/>
            <person name="Hoyer L.L."/>
            <person name="Hube B."/>
            <person name="Klis F.M."/>
            <person name="Kodira C."/>
            <person name="Lennard N."/>
            <person name="Logue M.E."/>
            <person name="Martin R."/>
            <person name="Neiman A.M."/>
            <person name="Nikolaou E."/>
            <person name="Quail M.A."/>
            <person name="Quinn J."/>
            <person name="Santos M.C."/>
            <person name="Schmitzberger F.F."/>
            <person name="Sherlock G."/>
            <person name="Shah P."/>
            <person name="Silverstein K.A."/>
            <person name="Skrzypek M.S."/>
            <person name="Soll D."/>
            <person name="Staggs R."/>
            <person name="Stansfield I."/>
            <person name="Stumpf M.P."/>
            <person name="Sudbery P.E."/>
            <person name="Srikantha T."/>
            <person name="Zeng Q."/>
            <person name="Berman J."/>
            <person name="Berriman M."/>
            <person name="Heitman J."/>
            <person name="Gow N.A."/>
            <person name="Lorenz M.C."/>
            <person name="Birren B.W."/>
            <person name="Kellis M."/>
            <person name="Cuomo C.A."/>
        </authorList>
    </citation>
    <scope>NUCLEOTIDE SEQUENCE [LARGE SCALE GENOMIC DNA]</scope>
    <source>
        <strain evidence="6">ATCC 11503 / BCRC 21390 / CBS 2605 / JCM 1781 / NBRC 1676 / NRRL YB-4239</strain>
    </source>
</reference>
<organism evidence="5 6">
    <name type="scientific">Lodderomyces elongisporus (strain ATCC 11503 / CBS 2605 / JCM 1781 / NBRC 1676 / NRRL YB-4239)</name>
    <name type="common">Yeast</name>
    <name type="synonym">Saccharomyces elongisporus</name>
    <dbReference type="NCBI Taxonomy" id="379508"/>
    <lineage>
        <taxon>Eukaryota</taxon>
        <taxon>Fungi</taxon>
        <taxon>Dikarya</taxon>
        <taxon>Ascomycota</taxon>
        <taxon>Saccharomycotina</taxon>
        <taxon>Pichiomycetes</taxon>
        <taxon>Debaryomycetaceae</taxon>
        <taxon>Candida/Lodderomyces clade</taxon>
        <taxon>Lodderomyces</taxon>
    </lineage>
</organism>
<dbReference type="KEGG" id="lel:PVL30_001529"/>
<feature type="domain" description="Aldehyde dehydrogenase" evidence="4">
    <location>
        <begin position="46"/>
        <end position="479"/>
    </location>
</feature>